<evidence type="ECO:0000313" key="2">
    <source>
        <dbReference type="Proteomes" id="UP000799118"/>
    </source>
</evidence>
<keyword evidence="2" id="KW-1185">Reference proteome</keyword>
<dbReference type="AlphaFoldDB" id="A0A6A4HDF2"/>
<sequence>MAQTLDSASPATTLTIVKTHDVWNLETDDSAFLAIIFTNGHDYYYCNYANLRLPDDVALLAAQAILIPRTYYQAQSPHGLHRVPKSLPEDTYLKGDINPHNIVFDVTNLRAPVIIDFDSCYQEGEKITGNAWTFGQSSRAQMFKFIISQCYDCPRKAIFLICVVSLGIQARFPERLFLNEKSNALFSYVSTDEARVIPRKVQAFPEEQKNALQNSFSPLQGDTKKLESKVDKSQTANAMAVQAEGRPSSVVDRITEMATISLKKFDCRRTYQSQRLSRPLSSA</sequence>
<dbReference type="Proteomes" id="UP000799118">
    <property type="component" value="Unassembled WGS sequence"/>
</dbReference>
<accession>A0A6A4HDF2</accession>
<organism evidence="1 2">
    <name type="scientific">Gymnopus androsaceus JB14</name>
    <dbReference type="NCBI Taxonomy" id="1447944"/>
    <lineage>
        <taxon>Eukaryota</taxon>
        <taxon>Fungi</taxon>
        <taxon>Dikarya</taxon>
        <taxon>Basidiomycota</taxon>
        <taxon>Agaricomycotina</taxon>
        <taxon>Agaricomycetes</taxon>
        <taxon>Agaricomycetidae</taxon>
        <taxon>Agaricales</taxon>
        <taxon>Marasmiineae</taxon>
        <taxon>Omphalotaceae</taxon>
        <taxon>Gymnopus</taxon>
    </lineage>
</organism>
<reference evidence="1" key="1">
    <citation type="journal article" date="2019" name="Environ. Microbiol.">
        <title>Fungal ecological strategies reflected in gene transcription - a case study of two litter decomposers.</title>
        <authorList>
            <person name="Barbi F."/>
            <person name="Kohler A."/>
            <person name="Barry K."/>
            <person name="Baskaran P."/>
            <person name="Daum C."/>
            <person name="Fauchery L."/>
            <person name="Ihrmark K."/>
            <person name="Kuo A."/>
            <person name="LaButti K."/>
            <person name="Lipzen A."/>
            <person name="Morin E."/>
            <person name="Grigoriev I.V."/>
            <person name="Henrissat B."/>
            <person name="Lindahl B."/>
            <person name="Martin F."/>
        </authorList>
    </citation>
    <scope>NUCLEOTIDE SEQUENCE</scope>
    <source>
        <strain evidence="1">JB14</strain>
    </source>
</reference>
<protein>
    <submittedName>
        <fullName evidence="1">Uncharacterized protein</fullName>
    </submittedName>
</protein>
<gene>
    <name evidence="1" type="ORF">BT96DRAFT_978029</name>
</gene>
<name>A0A6A4HDF2_9AGAR</name>
<evidence type="ECO:0000313" key="1">
    <source>
        <dbReference type="EMBL" id="KAE9395314.1"/>
    </source>
</evidence>
<proteinExistence type="predicted"/>
<dbReference type="OrthoDB" id="4062651at2759"/>
<dbReference type="EMBL" id="ML769533">
    <property type="protein sequence ID" value="KAE9395314.1"/>
    <property type="molecule type" value="Genomic_DNA"/>
</dbReference>